<organism evidence="7 8">
    <name type="scientific">Chrysophaeum taylorii</name>
    <dbReference type="NCBI Taxonomy" id="2483200"/>
    <lineage>
        <taxon>Eukaryota</taxon>
        <taxon>Sar</taxon>
        <taxon>Stramenopiles</taxon>
        <taxon>Ochrophyta</taxon>
        <taxon>Pelagophyceae</taxon>
        <taxon>Pelagomonadales</taxon>
        <taxon>Pelagomonadaceae</taxon>
        <taxon>Chrysophaeum</taxon>
    </lineage>
</organism>
<dbReference type="SMART" id="SM00184">
    <property type="entry name" value="RING"/>
    <property type="match status" value="1"/>
</dbReference>
<evidence type="ECO:0000256" key="5">
    <source>
        <dbReference type="SAM" id="MobiDB-lite"/>
    </source>
</evidence>
<feature type="region of interest" description="Disordered" evidence="5">
    <location>
        <begin position="1"/>
        <end position="21"/>
    </location>
</feature>
<dbReference type="InterPro" id="IPR017907">
    <property type="entry name" value="Znf_RING_CS"/>
</dbReference>
<dbReference type="PROSITE" id="PS00518">
    <property type="entry name" value="ZF_RING_1"/>
    <property type="match status" value="1"/>
</dbReference>
<feature type="compositionally biased region" description="Basic and acidic residues" evidence="5">
    <location>
        <begin position="391"/>
        <end position="405"/>
    </location>
</feature>
<dbReference type="EMBL" id="JAQMWT010000662">
    <property type="protein sequence ID" value="KAJ8598706.1"/>
    <property type="molecule type" value="Genomic_DNA"/>
</dbReference>
<evidence type="ECO:0000259" key="6">
    <source>
        <dbReference type="PROSITE" id="PS50089"/>
    </source>
</evidence>
<feature type="compositionally biased region" description="Acidic residues" evidence="5">
    <location>
        <begin position="345"/>
        <end position="390"/>
    </location>
</feature>
<dbReference type="Gene3D" id="3.30.40.10">
    <property type="entry name" value="Zinc/RING finger domain, C3HC4 (zinc finger)"/>
    <property type="match status" value="1"/>
</dbReference>
<dbReference type="SUPFAM" id="SSF57850">
    <property type="entry name" value="RING/U-box"/>
    <property type="match status" value="1"/>
</dbReference>
<feature type="compositionally biased region" description="Basic and acidic residues" evidence="5">
    <location>
        <begin position="1"/>
        <end position="11"/>
    </location>
</feature>
<keyword evidence="2 4" id="KW-0863">Zinc-finger</keyword>
<accession>A0AAD7U5P2</accession>
<evidence type="ECO:0000313" key="8">
    <source>
        <dbReference type="Proteomes" id="UP001230188"/>
    </source>
</evidence>
<name>A0AAD7U5P2_9STRA</name>
<dbReference type="PROSITE" id="PS50089">
    <property type="entry name" value="ZF_RING_2"/>
    <property type="match status" value="1"/>
</dbReference>
<dbReference type="Proteomes" id="UP001230188">
    <property type="component" value="Unassembled WGS sequence"/>
</dbReference>
<keyword evidence="1" id="KW-0479">Metal-binding</keyword>
<evidence type="ECO:0000313" key="7">
    <source>
        <dbReference type="EMBL" id="KAJ8598706.1"/>
    </source>
</evidence>
<dbReference type="InterPro" id="IPR001841">
    <property type="entry name" value="Znf_RING"/>
</dbReference>
<evidence type="ECO:0000256" key="3">
    <source>
        <dbReference type="ARBA" id="ARBA00022833"/>
    </source>
</evidence>
<evidence type="ECO:0000256" key="4">
    <source>
        <dbReference type="PROSITE-ProRule" id="PRU00175"/>
    </source>
</evidence>
<feature type="domain" description="RING-type" evidence="6">
    <location>
        <begin position="80"/>
        <end position="122"/>
    </location>
</feature>
<proteinExistence type="predicted"/>
<evidence type="ECO:0000256" key="2">
    <source>
        <dbReference type="ARBA" id="ARBA00022771"/>
    </source>
</evidence>
<dbReference type="InterPro" id="IPR013083">
    <property type="entry name" value="Znf_RING/FYVE/PHD"/>
</dbReference>
<dbReference type="InterPro" id="IPR051051">
    <property type="entry name" value="E3_ubiq-ligase_TRIM/RNF"/>
</dbReference>
<evidence type="ECO:0000256" key="1">
    <source>
        <dbReference type="ARBA" id="ARBA00022723"/>
    </source>
</evidence>
<dbReference type="AlphaFoldDB" id="A0AAD7U5P2"/>
<reference evidence="7" key="1">
    <citation type="submission" date="2023-01" db="EMBL/GenBank/DDBJ databases">
        <title>Metagenome sequencing of chrysophaentin producing Chrysophaeum taylorii.</title>
        <authorList>
            <person name="Davison J."/>
            <person name="Bewley C."/>
        </authorList>
    </citation>
    <scope>NUCLEOTIDE SEQUENCE</scope>
    <source>
        <strain evidence="7">NIES-1699</strain>
    </source>
</reference>
<keyword evidence="8" id="KW-1185">Reference proteome</keyword>
<feature type="region of interest" description="Disordered" evidence="5">
    <location>
        <begin position="341"/>
        <end position="439"/>
    </location>
</feature>
<dbReference type="PANTHER" id="PTHR25465:SF14">
    <property type="entry name" value="E3 UBIQUITIN-PROTEIN LIGASE TRIM65"/>
    <property type="match status" value="1"/>
</dbReference>
<dbReference type="Pfam" id="PF13920">
    <property type="entry name" value="zf-C3HC4_3"/>
    <property type="match status" value="1"/>
</dbReference>
<comment type="caution">
    <text evidence="7">The sequence shown here is derived from an EMBL/GenBank/DDBJ whole genome shotgun (WGS) entry which is preliminary data.</text>
</comment>
<protein>
    <recommendedName>
        <fullName evidence="6">RING-type domain-containing protein</fullName>
    </recommendedName>
</protein>
<sequence length="439" mass="50666">MAEDEEARRESGQFSSEAEFSLDHDLGAVKRSVLGTRRSAESDEEDEEFDEEVYAYSEAEKPSYDELEAIVSALREELRCAVCRRAYRDPISLACGHSFCRGCARKLVVDAHPRKPPCPVCRTPLRPLEDEEALTCVALRNCVRIVERRGPRAPNPPEETDDHLIVTAASAPPPSGWHRVSGFRNGVVVATRTVSRDPPYGSTMRLCLALRFLAEQRRSMRRDALDARLFFPDDEGTVYFERIGVAVLRVEEDEHEDPGCPWLLEDPQDDELVARDQDARTIVLRVHPEGDVLTSTLLEGECSFDHVSLGFEDEWTEILVSDAVTALEYKIAFRLFRRNEHHQPEEEEEEEEEEEDEEEEEEEDDYDRNDGFIVDEEEEEQEEEEQEDRQEDLHHPDDRHHITHTDDEDEDEIIQEEEGPPPPEVKRRRIIEEEEDEGE</sequence>
<keyword evidence="3" id="KW-0862">Zinc</keyword>
<dbReference type="PANTHER" id="PTHR25465">
    <property type="entry name" value="B-BOX DOMAIN CONTAINING"/>
    <property type="match status" value="1"/>
</dbReference>
<dbReference type="GO" id="GO:0008270">
    <property type="term" value="F:zinc ion binding"/>
    <property type="evidence" value="ECO:0007669"/>
    <property type="project" value="UniProtKB-KW"/>
</dbReference>
<feature type="compositionally biased region" description="Acidic residues" evidence="5">
    <location>
        <begin position="406"/>
        <end position="419"/>
    </location>
</feature>
<gene>
    <name evidence="7" type="ORF">CTAYLR_010744</name>
</gene>